<accession>A0ABU5UIM3</accession>
<gene>
    <name evidence="2" type="ORF">VB620_18690</name>
</gene>
<dbReference type="InterPro" id="IPR036514">
    <property type="entry name" value="SGNH_hydro_sf"/>
</dbReference>
<dbReference type="PANTHER" id="PTHR30383">
    <property type="entry name" value="THIOESTERASE 1/PROTEASE 1/LYSOPHOSPHOLIPASE L1"/>
    <property type="match status" value="1"/>
</dbReference>
<dbReference type="CDD" id="cd01828">
    <property type="entry name" value="sialate_O-acetylesterase_like2"/>
    <property type="match status" value="1"/>
</dbReference>
<organism evidence="2 3">
    <name type="scientific">Nodularia harveyana UHCC-0300</name>
    <dbReference type="NCBI Taxonomy" id="2974287"/>
    <lineage>
        <taxon>Bacteria</taxon>
        <taxon>Bacillati</taxon>
        <taxon>Cyanobacteriota</taxon>
        <taxon>Cyanophyceae</taxon>
        <taxon>Nostocales</taxon>
        <taxon>Nodulariaceae</taxon>
        <taxon>Nodularia</taxon>
    </lineage>
</organism>
<dbReference type="Pfam" id="PF13472">
    <property type="entry name" value="Lipase_GDSL_2"/>
    <property type="match status" value="1"/>
</dbReference>
<keyword evidence="2" id="KW-0378">Hydrolase</keyword>
<sequence length="320" mass="36264">MREYYLLAAGLLAGLGIPAAALAQMSIMLPETSKFLRNVTQSSPTVIDENDINHLEISVPELATSRLPRSLPNFSSPPSHLRLISGSQLYNQRFAALKTGQIYTRLDGDSSQLPRDSSKKRHLTYEDWKYLLALEAKAISRGQGKNYLGILVGDSLSMWFPREKLPTGKFWLNQGISGDTSDGIYRRLRAFSSTRPHVIYIMAGINDLRKGESDGEILRNHRRIIRRLRQNHPNTQIIVQSILPTRLPAIPNSRIVEINRQLALIAKAENAKYLNIYNWFTDFEGNLRVELTTDGLHLSEDGYDVWRSALEYTELAQSEN</sequence>
<dbReference type="EMBL" id="JAYGHG010000041">
    <property type="protein sequence ID" value="MEA5583360.1"/>
    <property type="molecule type" value="Genomic_DNA"/>
</dbReference>
<protein>
    <submittedName>
        <fullName evidence="2">SGNH/GDSL hydrolase family protein</fullName>
        <ecNumber evidence="2">3.1.-.-</ecNumber>
    </submittedName>
</protein>
<dbReference type="GO" id="GO:0016787">
    <property type="term" value="F:hydrolase activity"/>
    <property type="evidence" value="ECO:0007669"/>
    <property type="project" value="UniProtKB-KW"/>
</dbReference>
<proteinExistence type="predicted"/>
<name>A0ABU5UIM3_9CYAN</name>
<dbReference type="Proteomes" id="UP001302120">
    <property type="component" value="Unassembled WGS sequence"/>
</dbReference>
<evidence type="ECO:0000313" key="3">
    <source>
        <dbReference type="Proteomes" id="UP001302120"/>
    </source>
</evidence>
<comment type="caution">
    <text evidence="2">The sequence shown here is derived from an EMBL/GenBank/DDBJ whole genome shotgun (WGS) entry which is preliminary data.</text>
</comment>
<dbReference type="RefSeq" id="WP_323197661.1">
    <property type="nucleotide sequence ID" value="NZ_JAYGHG010000041.1"/>
</dbReference>
<dbReference type="PANTHER" id="PTHR30383:SF5">
    <property type="entry name" value="SGNH HYDROLASE-TYPE ESTERASE DOMAIN-CONTAINING PROTEIN"/>
    <property type="match status" value="1"/>
</dbReference>
<dbReference type="InterPro" id="IPR051532">
    <property type="entry name" value="Ester_Hydrolysis_Enzymes"/>
</dbReference>
<feature type="domain" description="SGNH hydrolase-type esterase" evidence="1">
    <location>
        <begin position="170"/>
        <end position="304"/>
    </location>
</feature>
<evidence type="ECO:0000313" key="2">
    <source>
        <dbReference type="EMBL" id="MEA5583360.1"/>
    </source>
</evidence>
<dbReference type="EC" id="3.1.-.-" evidence="2"/>
<evidence type="ECO:0000259" key="1">
    <source>
        <dbReference type="Pfam" id="PF13472"/>
    </source>
</evidence>
<keyword evidence="3" id="KW-1185">Reference proteome</keyword>
<dbReference type="Gene3D" id="3.40.50.1110">
    <property type="entry name" value="SGNH hydrolase"/>
    <property type="match status" value="1"/>
</dbReference>
<reference evidence="2 3" key="1">
    <citation type="submission" date="2023-12" db="EMBL/GenBank/DDBJ databases">
        <title>Baltic Sea Cyanobacteria.</title>
        <authorList>
            <person name="Delbaje E."/>
            <person name="Fewer D.P."/>
            <person name="Shishido T.K."/>
        </authorList>
    </citation>
    <scope>NUCLEOTIDE SEQUENCE [LARGE SCALE GENOMIC DNA]</scope>
    <source>
        <strain evidence="2 3">UHCC-0300</strain>
    </source>
</reference>
<dbReference type="InterPro" id="IPR013830">
    <property type="entry name" value="SGNH_hydro"/>
</dbReference>
<dbReference type="SUPFAM" id="SSF52266">
    <property type="entry name" value="SGNH hydrolase"/>
    <property type="match status" value="1"/>
</dbReference>